<keyword evidence="4" id="KW-0503">Monooxygenase</keyword>
<keyword evidence="7" id="KW-1185">Reference proteome</keyword>
<proteinExistence type="predicted"/>
<feature type="domain" description="Luciferase-like" evidence="5">
    <location>
        <begin position="19"/>
        <end position="182"/>
    </location>
</feature>
<name>A0ABV5M5U9_9ACTN</name>
<keyword evidence="2" id="KW-0288">FMN</keyword>
<dbReference type="InterPro" id="IPR036661">
    <property type="entry name" value="Luciferase-like_sf"/>
</dbReference>
<dbReference type="Proteomes" id="UP001589608">
    <property type="component" value="Unassembled WGS sequence"/>
</dbReference>
<dbReference type="Gene3D" id="3.20.20.30">
    <property type="entry name" value="Luciferase-like domain"/>
    <property type="match status" value="1"/>
</dbReference>
<evidence type="ECO:0000256" key="3">
    <source>
        <dbReference type="ARBA" id="ARBA00023002"/>
    </source>
</evidence>
<evidence type="ECO:0000256" key="1">
    <source>
        <dbReference type="ARBA" id="ARBA00022630"/>
    </source>
</evidence>
<evidence type="ECO:0000256" key="4">
    <source>
        <dbReference type="ARBA" id="ARBA00023033"/>
    </source>
</evidence>
<dbReference type="InterPro" id="IPR050172">
    <property type="entry name" value="SsuD_RutA_monooxygenase"/>
</dbReference>
<dbReference type="PANTHER" id="PTHR42847:SF4">
    <property type="entry name" value="ALKANESULFONATE MONOOXYGENASE-RELATED"/>
    <property type="match status" value="1"/>
</dbReference>
<keyword evidence="1" id="KW-0285">Flavoprotein</keyword>
<dbReference type="InterPro" id="IPR011251">
    <property type="entry name" value="Luciferase-like_dom"/>
</dbReference>
<keyword evidence="3" id="KW-0560">Oxidoreductase</keyword>
<reference evidence="6 7" key="1">
    <citation type="submission" date="2024-09" db="EMBL/GenBank/DDBJ databases">
        <authorList>
            <person name="Sun Q."/>
            <person name="Mori K."/>
        </authorList>
    </citation>
    <scope>NUCLEOTIDE SEQUENCE [LARGE SCALE GENOMIC DNA]</scope>
    <source>
        <strain evidence="6 7">JCM 3307</strain>
    </source>
</reference>
<evidence type="ECO:0000256" key="2">
    <source>
        <dbReference type="ARBA" id="ARBA00022643"/>
    </source>
</evidence>
<dbReference type="RefSeq" id="WP_223105126.1">
    <property type="nucleotide sequence ID" value="NZ_CP061913.1"/>
</dbReference>
<evidence type="ECO:0000313" key="7">
    <source>
        <dbReference type="Proteomes" id="UP001589608"/>
    </source>
</evidence>
<gene>
    <name evidence="6" type="ORF">ACFFTR_14180</name>
</gene>
<comment type="caution">
    <text evidence="6">The sequence shown here is derived from an EMBL/GenBank/DDBJ whole genome shotgun (WGS) entry which is preliminary data.</text>
</comment>
<organism evidence="6 7">
    <name type="scientific">Dactylosporangium vinaceum</name>
    <dbReference type="NCBI Taxonomy" id="53362"/>
    <lineage>
        <taxon>Bacteria</taxon>
        <taxon>Bacillati</taxon>
        <taxon>Actinomycetota</taxon>
        <taxon>Actinomycetes</taxon>
        <taxon>Micromonosporales</taxon>
        <taxon>Micromonosporaceae</taxon>
        <taxon>Dactylosporangium</taxon>
    </lineage>
</organism>
<accession>A0ABV5M5U9</accession>
<dbReference type="EMBL" id="JBHMCA010000025">
    <property type="protein sequence ID" value="MFB9444225.1"/>
    <property type="molecule type" value="Genomic_DNA"/>
</dbReference>
<dbReference type="Pfam" id="PF00296">
    <property type="entry name" value="Bac_luciferase"/>
    <property type="match status" value="1"/>
</dbReference>
<dbReference type="SUPFAM" id="SSF51679">
    <property type="entry name" value="Bacterial luciferase-like"/>
    <property type="match status" value="1"/>
</dbReference>
<sequence length="316" mass="34598">MVEVYTTAPASVEPDGSAFRRRLAEVTRWTDAAGHTGLLVYSDNTLIDPWLIAQLILERAARAVPLVAVQPVYCSPYAAARMAATLTFLHGRPVHLNLVTGGSRQHLEALGDGGVGHDERYERLSEFATVLRQLLESPRPVTSTGRHYRLQGASLPHRPRQPPRLVLSGSSEAAVKCADDLGVLRFAYPVPVRSYPAGRSGIRLGVIARPTAGAAWKAAHDRFPGDPLGERRHRVVAKLSDSHWYAELAEVEASGVYWLHPFRTYRTFCPYLVGSYAEVGAYLAAYFARGVESVILDVPDAEDDLHHARLAFDAAG</sequence>
<dbReference type="PANTHER" id="PTHR42847">
    <property type="entry name" value="ALKANESULFONATE MONOOXYGENASE"/>
    <property type="match status" value="1"/>
</dbReference>
<evidence type="ECO:0000313" key="6">
    <source>
        <dbReference type="EMBL" id="MFB9444225.1"/>
    </source>
</evidence>
<protein>
    <submittedName>
        <fullName evidence="6">LLM class flavin-dependent oxidoreductase</fullName>
    </submittedName>
</protein>
<evidence type="ECO:0000259" key="5">
    <source>
        <dbReference type="Pfam" id="PF00296"/>
    </source>
</evidence>